<evidence type="ECO:0000313" key="3">
    <source>
        <dbReference type="EMBL" id="EKE28122.1"/>
    </source>
</evidence>
<dbReference type="Pfam" id="PF23477">
    <property type="entry name" value="zf_Tbcl_2"/>
    <property type="match status" value="2"/>
</dbReference>
<reference evidence="3" key="1">
    <citation type="journal article" date="2012" name="Science">
        <title>Fermentation, hydrogen, and sulfur metabolism in multiple uncultivated bacterial phyla.</title>
        <authorList>
            <person name="Wrighton K.C."/>
            <person name="Thomas B.C."/>
            <person name="Sharon I."/>
            <person name="Miller C.S."/>
            <person name="Castelle C.J."/>
            <person name="VerBerkmoes N.C."/>
            <person name="Wilkins M.J."/>
            <person name="Hettich R.L."/>
            <person name="Lipton M.S."/>
            <person name="Williams K.H."/>
            <person name="Long P.E."/>
            <person name="Banfield J.F."/>
        </authorList>
    </citation>
    <scope>NUCLEOTIDE SEQUENCE [LARGE SCALE GENOMIC DNA]</scope>
</reference>
<sequence length="235" mass="26488">MSNFDRERSGGRSGGWNFWGGFGGGNRGWRDSGRRDGRPEMFSVTCDECGRGCEVPFRPTGDRPVYCSDCFGGGDNSRGGRDFERNDRGGRDRWDRGRRDSSDFWEKKMYSAVCDQCGNDCELPFKPTGDKPVFCSDCFVKEDKPKRGWADYKADFDALNAKLDLIIKALGITETKKEIVKIKLPKLTKKEELEDDSQGEVNETMADAASDEILLIEMEAPKKEKTVKKTTKKEA</sequence>
<evidence type="ECO:0000259" key="2">
    <source>
        <dbReference type="Pfam" id="PF23477"/>
    </source>
</evidence>
<feature type="region of interest" description="Disordered" evidence="1">
    <location>
        <begin position="1"/>
        <end position="37"/>
    </location>
</feature>
<feature type="compositionally biased region" description="Basic and acidic residues" evidence="1">
    <location>
        <begin position="1"/>
        <end position="10"/>
    </location>
</feature>
<dbReference type="EMBL" id="AMFJ01000370">
    <property type="protein sequence ID" value="EKE28122.1"/>
    <property type="molecule type" value="Genomic_DNA"/>
</dbReference>
<accession>K2G1P0</accession>
<dbReference type="NCBIfam" id="TIGR04272">
    <property type="entry name" value="cxxc_cxxc_Mbark"/>
    <property type="match status" value="2"/>
</dbReference>
<protein>
    <recommendedName>
        <fullName evidence="2">CxxC-x17-CxxC domain-containing protein</fullName>
    </recommendedName>
</protein>
<feature type="domain" description="CxxC-x17-CxxC" evidence="2">
    <location>
        <begin position="107"/>
        <end position="142"/>
    </location>
</feature>
<name>K2G1P0_9BACT</name>
<evidence type="ECO:0000256" key="1">
    <source>
        <dbReference type="SAM" id="MobiDB-lite"/>
    </source>
</evidence>
<feature type="compositionally biased region" description="Basic and acidic residues" evidence="1">
    <location>
        <begin position="28"/>
        <end position="37"/>
    </location>
</feature>
<dbReference type="InterPro" id="IPR026363">
    <property type="entry name" value="CxxC-x17-CxxC_dom"/>
</dbReference>
<organism evidence="3">
    <name type="scientific">uncultured bacterium</name>
    <name type="common">gcode 4</name>
    <dbReference type="NCBI Taxonomy" id="1234023"/>
    <lineage>
        <taxon>Bacteria</taxon>
        <taxon>environmental samples</taxon>
    </lineage>
</organism>
<gene>
    <name evidence="3" type="ORF">ACD_3C00096G0005</name>
</gene>
<feature type="domain" description="CxxC-x17-CxxC" evidence="2">
    <location>
        <begin position="40"/>
        <end position="71"/>
    </location>
</feature>
<feature type="compositionally biased region" description="Gly residues" evidence="1">
    <location>
        <begin position="11"/>
        <end position="27"/>
    </location>
</feature>
<dbReference type="AlphaFoldDB" id="K2G1P0"/>
<proteinExistence type="predicted"/>
<comment type="caution">
    <text evidence="3">The sequence shown here is derived from an EMBL/GenBank/DDBJ whole genome shotgun (WGS) entry which is preliminary data.</text>
</comment>